<name>A0A0F8YAG4_9ZZZZ</name>
<gene>
    <name evidence="2" type="ORF">LCGC14_2844010</name>
</gene>
<comment type="caution">
    <text evidence="2">The sequence shown here is derived from an EMBL/GenBank/DDBJ whole genome shotgun (WGS) entry which is preliminary data.</text>
</comment>
<dbReference type="EMBL" id="LAZR01054510">
    <property type="protein sequence ID" value="KKK78392.1"/>
    <property type="molecule type" value="Genomic_DNA"/>
</dbReference>
<evidence type="ECO:0000313" key="2">
    <source>
        <dbReference type="EMBL" id="KKK78392.1"/>
    </source>
</evidence>
<reference evidence="2" key="1">
    <citation type="journal article" date="2015" name="Nature">
        <title>Complex archaea that bridge the gap between prokaryotes and eukaryotes.</title>
        <authorList>
            <person name="Spang A."/>
            <person name="Saw J.H."/>
            <person name="Jorgensen S.L."/>
            <person name="Zaremba-Niedzwiedzka K."/>
            <person name="Martijn J."/>
            <person name="Lind A.E."/>
            <person name="van Eijk R."/>
            <person name="Schleper C."/>
            <person name="Guy L."/>
            <person name="Ettema T.J."/>
        </authorList>
    </citation>
    <scope>NUCLEOTIDE SEQUENCE</scope>
</reference>
<proteinExistence type="predicted"/>
<protein>
    <submittedName>
        <fullName evidence="2">Uncharacterized protein</fullName>
    </submittedName>
</protein>
<dbReference type="AlphaFoldDB" id="A0A0F8YAG4"/>
<feature type="region of interest" description="Disordered" evidence="1">
    <location>
        <begin position="1"/>
        <end position="21"/>
    </location>
</feature>
<sequence>MVNPVASMAGRPLPPGPGPMRDWFRDMIRRRKGDPIRAALEKWARERAKAGPEFAVPPDWYEN</sequence>
<accession>A0A0F8YAG4</accession>
<organism evidence="2">
    <name type="scientific">marine sediment metagenome</name>
    <dbReference type="NCBI Taxonomy" id="412755"/>
    <lineage>
        <taxon>unclassified sequences</taxon>
        <taxon>metagenomes</taxon>
        <taxon>ecological metagenomes</taxon>
    </lineage>
</organism>
<evidence type="ECO:0000256" key="1">
    <source>
        <dbReference type="SAM" id="MobiDB-lite"/>
    </source>
</evidence>